<protein>
    <submittedName>
        <fullName evidence="1">Uncharacterized protein</fullName>
    </submittedName>
</protein>
<organism evidence="1 2">
    <name type="scientific">Nonomuraea salmonea</name>
    <dbReference type="NCBI Taxonomy" id="46181"/>
    <lineage>
        <taxon>Bacteria</taxon>
        <taxon>Bacillati</taxon>
        <taxon>Actinomycetota</taxon>
        <taxon>Actinomycetes</taxon>
        <taxon>Streptosporangiales</taxon>
        <taxon>Streptosporangiaceae</taxon>
        <taxon>Nonomuraea</taxon>
    </lineage>
</organism>
<proteinExistence type="predicted"/>
<accession>A0ABV5NP52</accession>
<keyword evidence="2" id="KW-1185">Reference proteome</keyword>
<reference evidence="1 2" key="1">
    <citation type="submission" date="2024-09" db="EMBL/GenBank/DDBJ databases">
        <authorList>
            <person name="Sun Q."/>
            <person name="Mori K."/>
        </authorList>
    </citation>
    <scope>NUCLEOTIDE SEQUENCE [LARGE SCALE GENOMIC DNA]</scope>
    <source>
        <strain evidence="1 2">JCM 3324</strain>
    </source>
</reference>
<dbReference type="Proteomes" id="UP001589568">
    <property type="component" value="Unassembled WGS sequence"/>
</dbReference>
<comment type="caution">
    <text evidence="1">The sequence shown here is derived from an EMBL/GenBank/DDBJ whole genome shotgun (WGS) entry which is preliminary data.</text>
</comment>
<dbReference type="RefSeq" id="WP_364380505.1">
    <property type="nucleotide sequence ID" value="NZ_JBHMCF010000020.1"/>
</dbReference>
<evidence type="ECO:0000313" key="2">
    <source>
        <dbReference type="Proteomes" id="UP001589568"/>
    </source>
</evidence>
<evidence type="ECO:0000313" key="1">
    <source>
        <dbReference type="EMBL" id="MFB9472091.1"/>
    </source>
</evidence>
<dbReference type="EMBL" id="JBHMCF010000020">
    <property type="protein sequence ID" value="MFB9472091.1"/>
    <property type="molecule type" value="Genomic_DNA"/>
</dbReference>
<gene>
    <name evidence="1" type="ORF">ACFFR3_21465</name>
</gene>
<name>A0ABV5NP52_9ACTN</name>
<sequence length="100" mass="11471">MTICPIPDDDRCLSTHLPPANPDYKKLAWTPIRPMGHSIRVRDFTCPYQSISYELCDYGGESFIRRTRRHGDACFVDEAARGRRAITTAIWEQLRSGDAR</sequence>